<organism evidence="8">
    <name type="scientific">Nematostella vectensis</name>
    <name type="common">Starlet sea anemone</name>
    <dbReference type="NCBI Taxonomy" id="45351"/>
    <lineage>
        <taxon>Eukaryota</taxon>
        <taxon>Metazoa</taxon>
        <taxon>Cnidaria</taxon>
        <taxon>Anthozoa</taxon>
        <taxon>Hexacorallia</taxon>
        <taxon>Actiniaria</taxon>
        <taxon>Edwardsiidae</taxon>
        <taxon>Nematostella</taxon>
    </lineage>
</organism>
<evidence type="ECO:0000256" key="3">
    <source>
        <dbReference type="ARBA" id="ARBA00023155"/>
    </source>
</evidence>
<dbReference type="Gene3D" id="1.10.10.60">
    <property type="entry name" value="Homeodomain-like"/>
    <property type="match status" value="1"/>
</dbReference>
<accession>Q0ZPQ4</accession>
<feature type="non-terminal residue" evidence="8">
    <location>
        <position position="1"/>
    </location>
</feature>
<feature type="non-terminal residue" evidence="8">
    <location>
        <position position="60"/>
    </location>
</feature>
<proteinExistence type="predicted"/>
<reference evidence="8" key="1">
    <citation type="journal article" date="2006" name="Genome Biol.">
        <title>The cnidarian-bilaterian ancestor possessed at least 56 homeoboxes: evidence from the starlet sea anemone, Nematostella vectensis.</title>
        <authorList>
            <person name="Ryan J.F."/>
            <person name="Burton P.M."/>
            <person name="Mazza M.E."/>
            <person name="Kwong G.K."/>
            <person name="Mullikin J.C."/>
            <person name="Finnerty J.R."/>
        </authorList>
    </citation>
    <scope>NUCLEOTIDE SEQUENCE</scope>
    <source>
        <strain evidence="8">Nv_151</strain>
    </source>
</reference>
<dbReference type="AlphaFoldDB" id="Q0ZPQ4"/>
<dbReference type="Pfam" id="PF00046">
    <property type="entry name" value="Homeodomain"/>
    <property type="match status" value="1"/>
</dbReference>
<dbReference type="InterPro" id="IPR001356">
    <property type="entry name" value="HD"/>
</dbReference>
<dbReference type="PROSITE" id="PS00027">
    <property type="entry name" value="HOMEOBOX_1"/>
    <property type="match status" value="1"/>
</dbReference>
<keyword evidence="4 5" id="KW-0539">Nucleus</keyword>
<dbReference type="CDD" id="cd00086">
    <property type="entry name" value="homeodomain"/>
    <property type="match status" value="1"/>
</dbReference>
<evidence type="ECO:0000256" key="5">
    <source>
        <dbReference type="PROSITE-ProRule" id="PRU00108"/>
    </source>
</evidence>
<dbReference type="InterPro" id="IPR017970">
    <property type="entry name" value="Homeobox_CS"/>
</dbReference>
<dbReference type="SMART" id="SM00389">
    <property type="entry name" value="HOX"/>
    <property type="match status" value="1"/>
</dbReference>
<name>Q0ZPQ4_NEMVE</name>
<protein>
    <submittedName>
        <fullName evidence="8">DMBXd-paired class homeobox protein</fullName>
    </submittedName>
</protein>
<dbReference type="PANTHER" id="PTHR24324">
    <property type="entry name" value="HOMEOBOX PROTEIN HHEX"/>
    <property type="match status" value="1"/>
</dbReference>
<feature type="DNA-binding region" description="Homeobox" evidence="5">
    <location>
        <begin position="3"/>
        <end position="60"/>
    </location>
</feature>
<dbReference type="EMBL" id="DQ301956">
    <property type="protein sequence ID" value="ABC16642.1"/>
    <property type="molecule type" value="Genomic_DNA"/>
</dbReference>
<comment type="subcellular location">
    <subcellularLocation>
        <location evidence="1 5 6">Nucleus</location>
    </subcellularLocation>
</comment>
<dbReference type="SUPFAM" id="SSF46689">
    <property type="entry name" value="Homeodomain-like"/>
    <property type="match status" value="1"/>
</dbReference>
<dbReference type="PROSITE" id="PS50071">
    <property type="entry name" value="HOMEOBOX_2"/>
    <property type="match status" value="1"/>
</dbReference>
<evidence type="ECO:0000256" key="1">
    <source>
        <dbReference type="ARBA" id="ARBA00004123"/>
    </source>
</evidence>
<dbReference type="PANTHER" id="PTHR24324:SF5">
    <property type="entry name" value="HEMATOPOIETICALLY-EXPRESSED HOMEOBOX PROTEIN HHEX"/>
    <property type="match status" value="1"/>
</dbReference>
<dbReference type="GO" id="GO:0000981">
    <property type="term" value="F:DNA-binding transcription factor activity, RNA polymerase II-specific"/>
    <property type="evidence" value="ECO:0007669"/>
    <property type="project" value="InterPro"/>
</dbReference>
<evidence type="ECO:0000259" key="7">
    <source>
        <dbReference type="PROSITE" id="PS50071"/>
    </source>
</evidence>
<dbReference type="GO" id="GO:0003677">
    <property type="term" value="F:DNA binding"/>
    <property type="evidence" value="ECO:0007669"/>
    <property type="project" value="UniProtKB-UniRule"/>
</dbReference>
<evidence type="ECO:0000256" key="2">
    <source>
        <dbReference type="ARBA" id="ARBA00023125"/>
    </source>
</evidence>
<keyword evidence="2 5" id="KW-0238">DNA-binding</keyword>
<feature type="domain" description="Homeobox" evidence="7">
    <location>
        <begin position="1"/>
        <end position="59"/>
    </location>
</feature>
<keyword evidence="3 5" id="KW-0371">Homeobox</keyword>
<evidence type="ECO:0000313" key="8">
    <source>
        <dbReference type="EMBL" id="ABC16642.1"/>
    </source>
</evidence>
<evidence type="ECO:0000256" key="4">
    <source>
        <dbReference type="ARBA" id="ARBA00023242"/>
    </source>
</evidence>
<dbReference type="InterPro" id="IPR051000">
    <property type="entry name" value="Homeobox_DNA-bind_prot"/>
</dbReference>
<dbReference type="InterPro" id="IPR009057">
    <property type="entry name" value="Homeodomain-like_sf"/>
</dbReference>
<dbReference type="GO" id="GO:0005634">
    <property type="term" value="C:nucleus"/>
    <property type="evidence" value="ECO:0007669"/>
    <property type="project" value="UniProtKB-SubCell"/>
</dbReference>
<sequence>SQITRTRFTPYQTQVLNETFSSSAYIDASTCGQLARLLGISSRSIQTWFKNKRYKLRIQA</sequence>
<evidence type="ECO:0000256" key="6">
    <source>
        <dbReference type="RuleBase" id="RU000682"/>
    </source>
</evidence>